<reference evidence="2 4" key="1">
    <citation type="submission" date="2015-03" db="EMBL/GenBank/DDBJ databases">
        <authorList>
            <person name="Urmite Genomes"/>
        </authorList>
    </citation>
    <scope>NUCLEOTIDE SEQUENCE [LARGE SCALE GENOMIC DNA]</scope>
    <source>
        <strain evidence="2 4">CSUR P1491</strain>
    </source>
</reference>
<evidence type="ECO:0000313" key="3">
    <source>
        <dbReference type="EMBL" id="ULP44272.1"/>
    </source>
</evidence>
<dbReference type="RefSeq" id="WP_090601391.1">
    <property type="nucleotide sequence ID" value="NZ_CP092423.2"/>
</dbReference>
<gene>
    <name evidence="2" type="ORF">BN1232_02232</name>
    <name evidence="3" type="ORF">MJO58_10200</name>
</gene>
<dbReference type="STRING" id="141349.BN1232_02232"/>
<reference evidence="3" key="2">
    <citation type="submission" date="2022-08" db="EMBL/GenBank/DDBJ databases">
        <title>Complete genome sequence of 14 non-tuberculosis mycobacteria type-strains.</title>
        <authorList>
            <person name="Igarashi Y."/>
            <person name="Osugi A."/>
            <person name="Mitarai S."/>
        </authorList>
    </citation>
    <scope>NUCLEOTIDE SEQUENCE</scope>
    <source>
        <strain evidence="3">ATCC 51985</strain>
    </source>
</reference>
<dbReference type="EMBL" id="CP092423">
    <property type="protein sequence ID" value="ULP44272.1"/>
    <property type="molecule type" value="Genomic_DNA"/>
</dbReference>
<dbReference type="EMBL" id="CTEE01000001">
    <property type="protein sequence ID" value="CQD11855.1"/>
    <property type="molecule type" value="Genomic_DNA"/>
</dbReference>
<dbReference type="InterPro" id="IPR036388">
    <property type="entry name" value="WH-like_DNA-bd_sf"/>
</dbReference>
<protein>
    <submittedName>
        <fullName evidence="3">Helix-turn-helix domain-containing protein</fullName>
    </submittedName>
</protein>
<accession>A0A0E4H098</accession>
<dbReference type="OrthoDB" id="4775386at2"/>
<evidence type="ECO:0000256" key="1">
    <source>
        <dbReference type="SAM" id="MobiDB-lite"/>
    </source>
</evidence>
<sequence length="152" mass="16504">MTFDKHGYLKLLRGVDMTYSEYRVLVTMLSYSDGDGTHAHPGNARLAEDCDICERSVKNALVSLVKRGWLVKVKEGRGRGPGNPGVAAEYALTMPGSTCNRLPADSRVKVQKQDVFPGSQGAAHYPPPDHYQDLAVKDVAESPWGGTSSVAR</sequence>
<name>A0A0E4H098_MYCLN</name>
<dbReference type="Proteomes" id="UP000199251">
    <property type="component" value="Unassembled WGS sequence"/>
</dbReference>
<evidence type="ECO:0000313" key="5">
    <source>
        <dbReference type="Proteomes" id="UP001055171"/>
    </source>
</evidence>
<dbReference type="Pfam" id="PF13730">
    <property type="entry name" value="HTH_36"/>
    <property type="match status" value="1"/>
</dbReference>
<evidence type="ECO:0000313" key="4">
    <source>
        <dbReference type="Proteomes" id="UP000199251"/>
    </source>
</evidence>
<dbReference type="AlphaFoldDB" id="A0A0E4H098"/>
<keyword evidence="5" id="KW-1185">Reference proteome</keyword>
<evidence type="ECO:0000313" key="2">
    <source>
        <dbReference type="EMBL" id="CQD11855.1"/>
    </source>
</evidence>
<dbReference type="Gene3D" id="1.10.10.10">
    <property type="entry name" value="Winged helix-like DNA-binding domain superfamily/Winged helix DNA-binding domain"/>
    <property type="match status" value="1"/>
</dbReference>
<proteinExistence type="predicted"/>
<dbReference type="Proteomes" id="UP001055171">
    <property type="component" value="Chromosome"/>
</dbReference>
<feature type="region of interest" description="Disordered" evidence="1">
    <location>
        <begin position="111"/>
        <end position="132"/>
    </location>
</feature>
<organism evidence="2 4">
    <name type="scientific">Mycobacterium lentiflavum</name>
    <dbReference type="NCBI Taxonomy" id="141349"/>
    <lineage>
        <taxon>Bacteria</taxon>
        <taxon>Bacillati</taxon>
        <taxon>Actinomycetota</taxon>
        <taxon>Actinomycetes</taxon>
        <taxon>Mycobacteriales</taxon>
        <taxon>Mycobacteriaceae</taxon>
        <taxon>Mycobacterium</taxon>
        <taxon>Mycobacterium simiae complex</taxon>
    </lineage>
</organism>